<dbReference type="GO" id="GO:0003677">
    <property type="term" value="F:DNA binding"/>
    <property type="evidence" value="ECO:0007669"/>
    <property type="project" value="InterPro"/>
</dbReference>
<feature type="domain" description="Integrase catalytic" evidence="3">
    <location>
        <begin position="131"/>
        <end position="326"/>
    </location>
</feature>
<dbReference type="NCBIfam" id="NF033546">
    <property type="entry name" value="transpos_IS21"/>
    <property type="match status" value="1"/>
</dbReference>
<comment type="similarity">
    <text evidence="1">Belongs to the transposase IS21/IS408/IS1162 family.</text>
</comment>
<feature type="region of interest" description="Disordered" evidence="2">
    <location>
        <begin position="489"/>
        <end position="511"/>
    </location>
</feature>
<reference evidence="4 5" key="1">
    <citation type="submission" date="2016-03" db="EMBL/GenBank/DDBJ databases">
        <title>Niastella vici sp. nov., isolated from farmland soil.</title>
        <authorList>
            <person name="Chen L."/>
            <person name="Wang D."/>
            <person name="Yang S."/>
            <person name="Wang G."/>
        </authorList>
    </citation>
    <scope>NUCLEOTIDE SEQUENCE [LARGE SCALE GENOMIC DNA]</scope>
    <source>
        <strain evidence="4 5">DJ57</strain>
    </source>
</reference>
<dbReference type="SUPFAM" id="SSF53098">
    <property type="entry name" value="Ribonuclease H-like"/>
    <property type="match status" value="1"/>
</dbReference>
<dbReference type="STRING" id="1703345.A3860_39850"/>
<name>A0A1V9FGH5_9BACT</name>
<dbReference type="EMBL" id="LVYD01000120">
    <property type="protein sequence ID" value="OQP57454.1"/>
    <property type="molecule type" value="Genomic_DNA"/>
</dbReference>
<dbReference type="Gene3D" id="1.10.10.60">
    <property type="entry name" value="Homeodomain-like"/>
    <property type="match status" value="1"/>
</dbReference>
<dbReference type="Pfam" id="PF22483">
    <property type="entry name" value="Mu-transpos_C_2"/>
    <property type="match status" value="1"/>
</dbReference>
<dbReference type="InterPro" id="IPR036397">
    <property type="entry name" value="RNaseH_sf"/>
</dbReference>
<accession>A0A1V9FGH5</accession>
<evidence type="ECO:0000256" key="2">
    <source>
        <dbReference type="SAM" id="MobiDB-lite"/>
    </source>
</evidence>
<organism evidence="4 5">
    <name type="scientific">Niastella vici</name>
    <dbReference type="NCBI Taxonomy" id="1703345"/>
    <lineage>
        <taxon>Bacteria</taxon>
        <taxon>Pseudomonadati</taxon>
        <taxon>Bacteroidota</taxon>
        <taxon>Chitinophagia</taxon>
        <taxon>Chitinophagales</taxon>
        <taxon>Chitinophagaceae</taxon>
        <taxon>Niastella</taxon>
    </lineage>
</organism>
<dbReference type="Proteomes" id="UP000192796">
    <property type="component" value="Unassembled WGS sequence"/>
</dbReference>
<dbReference type="PANTHER" id="PTHR35004:SF8">
    <property type="entry name" value="TRANSPOSASE RV3428C-RELATED"/>
    <property type="match status" value="1"/>
</dbReference>
<sequence length="511" mass="59268">MAQKPIAMEQLKQVLQLQADGISIREIARRVGISRNSVRKYLSRLRASENNSDRDLTDKAYNNDILELDAERLRQVTAHFSATGAELSRTGVTRQLLWKEYLAQNPDGYSYSRYCYHLEQYFKNRDLSMHLEYEPADMTMIDFAGKKMHYLDQATGERIECEVFVAILPFSGFIFCHPVHTQRTADFAHSINSMSKFYGGATATIVCDNLRTAVKRADRYEPEFTDICLQLSEHYGTTFSATRPYSPRDKAMVERAVNIVYNHVYGPLRNREFTSLAALNAAMHEQLILLNDKPYKNTPYSRRYFFEQQERHLLKPLPAEPFSSKKVVQLTVQRNYHIQLSEDHRYYSVPYQYVGKKVKVLYDARVVEVYLEADRIALHVRKNNSKAYTTLAEHMPPHHQRMQQIKGWNRDDLLTQASRIGPSTHQAVTLMLENSIYIEQNYKACFGMLMLQKKYTATRLEAACTRALQGSRVNYTMIKNILERGLDKQLSLPVPPPLPDHDNIRGKDHYQ</sequence>
<dbReference type="PROSITE" id="PS50994">
    <property type="entry name" value="INTEGRASE"/>
    <property type="match status" value="1"/>
</dbReference>
<dbReference type="InterPro" id="IPR001584">
    <property type="entry name" value="Integrase_cat-core"/>
</dbReference>
<keyword evidence="5" id="KW-1185">Reference proteome</keyword>
<proteinExistence type="inferred from homology"/>
<evidence type="ECO:0000259" key="3">
    <source>
        <dbReference type="PROSITE" id="PS50994"/>
    </source>
</evidence>
<dbReference type="Gene3D" id="3.30.420.10">
    <property type="entry name" value="Ribonuclease H-like superfamily/Ribonuclease H"/>
    <property type="match status" value="1"/>
</dbReference>
<protein>
    <recommendedName>
        <fullName evidence="3">Integrase catalytic domain-containing protein</fullName>
    </recommendedName>
</protein>
<dbReference type="InterPro" id="IPR009057">
    <property type="entry name" value="Homeodomain-like_sf"/>
</dbReference>
<evidence type="ECO:0000313" key="5">
    <source>
        <dbReference type="Proteomes" id="UP000192796"/>
    </source>
</evidence>
<evidence type="ECO:0000256" key="1">
    <source>
        <dbReference type="ARBA" id="ARBA00009277"/>
    </source>
</evidence>
<gene>
    <name evidence="4" type="ORF">A3860_39850</name>
</gene>
<dbReference type="InterPro" id="IPR054353">
    <property type="entry name" value="IstA-like_C"/>
</dbReference>
<dbReference type="InterPro" id="IPR012337">
    <property type="entry name" value="RNaseH-like_sf"/>
</dbReference>
<dbReference type="InterPro" id="IPR006120">
    <property type="entry name" value="Resolvase_HTH_dom"/>
</dbReference>
<dbReference type="GO" id="GO:0000150">
    <property type="term" value="F:DNA strand exchange activity"/>
    <property type="evidence" value="ECO:0007669"/>
    <property type="project" value="InterPro"/>
</dbReference>
<evidence type="ECO:0000313" key="4">
    <source>
        <dbReference type="EMBL" id="OQP57454.1"/>
    </source>
</evidence>
<dbReference type="Pfam" id="PF02796">
    <property type="entry name" value="HTH_7"/>
    <property type="match status" value="1"/>
</dbReference>
<dbReference type="SUPFAM" id="SSF46689">
    <property type="entry name" value="Homeodomain-like"/>
    <property type="match status" value="1"/>
</dbReference>
<dbReference type="GO" id="GO:0015074">
    <property type="term" value="P:DNA integration"/>
    <property type="evidence" value="ECO:0007669"/>
    <property type="project" value="InterPro"/>
</dbReference>
<feature type="compositionally biased region" description="Basic and acidic residues" evidence="2">
    <location>
        <begin position="499"/>
        <end position="511"/>
    </location>
</feature>
<comment type="caution">
    <text evidence="4">The sequence shown here is derived from an EMBL/GenBank/DDBJ whole genome shotgun (WGS) entry which is preliminary data.</text>
</comment>
<dbReference type="AlphaFoldDB" id="A0A1V9FGH5"/>
<dbReference type="PANTHER" id="PTHR35004">
    <property type="entry name" value="TRANSPOSASE RV3428C-RELATED"/>
    <property type="match status" value="1"/>
</dbReference>